<keyword evidence="5" id="KW-1185">Reference proteome</keyword>
<dbReference type="PATRIC" id="fig|1125725.3.peg.248"/>
<evidence type="ECO:0000259" key="1">
    <source>
        <dbReference type="Pfam" id="PF14238"/>
    </source>
</evidence>
<dbReference type="Pfam" id="PF14238">
    <property type="entry name" value="DUF4340"/>
    <property type="match status" value="1"/>
</dbReference>
<dbReference type="EMBL" id="AVQI01000001">
    <property type="protein sequence ID" value="ERK05163.1"/>
    <property type="molecule type" value="Genomic_DNA"/>
</dbReference>
<protein>
    <submittedName>
        <fullName evidence="2">PF14238 domain protein</fullName>
    </submittedName>
</protein>
<gene>
    <name evidence="3" type="ORF">HMPREF0860_1627</name>
    <name evidence="2" type="ORF">HMPREF1325_1363</name>
</gene>
<proteinExistence type="predicted"/>
<dbReference type="Proteomes" id="UP000016412">
    <property type="component" value="Unassembled WGS sequence"/>
</dbReference>
<evidence type="ECO:0000313" key="2">
    <source>
        <dbReference type="EMBL" id="ERF61704.1"/>
    </source>
</evidence>
<dbReference type="Proteomes" id="UP000016646">
    <property type="component" value="Unassembled WGS sequence"/>
</dbReference>
<organism evidence="2 4">
    <name type="scientific">Treponema socranskii subsp. socranskii VPI DR56BR1116 = ATCC 35536</name>
    <dbReference type="NCBI Taxonomy" id="1125725"/>
    <lineage>
        <taxon>Bacteria</taxon>
        <taxon>Pseudomonadati</taxon>
        <taxon>Spirochaetota</taxon>
        <taxon>Spirochaetia</taxon>
        <taxon>Spirochaetales</taxon>
        <taxon>Treponemataceae</taxon>
        <taxon>Treponema</taxon>
    </lineage>
</organism>
<reference evidence="4 5" key="1">
    <citation type="submission" date="2013-08" db="EMBL/GenBank/DDBJ databases">
        <authorList>
            <person name="Durkin A.S."/>
            <person name="Haft D.R."/>
            <person name="McCorrison J."/>
            <person name="Torralba M."/>
            <person name="Gillis M."/>
            <person name="Haft D.H."/>
            <person name="Methe B."/>
            <person name="Sutton G."/>
            <person name="Nelson K.E."/>
        </authorList>
    </citation>
    <scope>NUCLEOTIDE SEQUENCE [LARGE SCALE GENOMIC DNA]</scope>
    <source>
        <strain evidence="3 5">ATCC 35536</strain>
        <strain evidence="2 4">VPI DR56BR1116</strain>
    </source>
</reference>
<accession>U1GYT5</accession>
<dbReference type="eggNOG" id="ENOG502ZHAI">
    <property type="taxonomic scope" value="Bacteria"/>
</dbReference>
<comment type="caution">
    <text evidence="2">The sequence shown here is derived from an EMBL/GenBank/DDBJ whole genome shotgun (WGS) entry which is preliminary data.</text>
</comment>
<evidence type="ECO:0000313" key="3">
    <source>
        <dbReference type="EMBL" id="ERK05163.1"/>
    </source>
</evidence>
<name>U1GYT5_TRESO</name>
<evidence type="ECO:0000313" key="5">
    <source>
        <dbReference type="Proteomes" id="UP000016646"/>
    </source>
</evidence>
<feature type="domain" description="DUF4340" evidence="1">
    <location>
        <begin position="64"/>
        <end position="233"/>
    </location>
</feature>
<dbReference type="STRING" id="1125725.HMPREF1325_1363"/>
<dbReference type="RefSeq" id="WP_021329251.1">
    <property type="nucleotide sequence ID" value="NZ_AUZJ01000005.1"/>
</dbReference>
<sequence length="301" mass="31823">MSKRKIILLTACVLLLGIYIAQLASSLRSSIKNKTLGADPDKLTIENASAVIELAKSDDGWTVGERCYKADTNAADALVNAVKNIRVLDTVAQAGNDTVDERYEIDKANAIVVKAYKGNELVRTLTIGKTSSTGSQSYLTLDGKKDIYLVSGTLRDTFKKDVAALRSKSVYAVDTSDLTAVSESMGSTVLSIVKSGDPAAWTGSEGAVSVDAEKAASWAASLATLNADSWLDDDFVLPAASESVTVITAGGNAITVSVYKEGDGDEAKYYGTCSETPYKFSLSRYSAGKYLKTAADMAANK</sequence>
<dbReference type="InterPro" id="IPR025641">
    <property type="entry name" value="DUF4340"/>
</dbReference>
<evidence type="ECO:0000313" key="4">
    <source>
        <dbReference type="Proteomes" id="UP000016412"/>
    </source>
</evidence>
<dbReference type="AlphaFoldDB" id="U1GYT5"/>
<dbReference type="OrthoDB" id="357547at2"/>
<dbReference type="EMBL" id="AUZJ01000005">
    <property type="protein sequence ID" value="ERF61704.1"/>
    <property type="molecule type" value="Genomic_DNA"/>
</dbReference>